<proteinExistence type="predicted"/>
<keyword evidence="2 4" id="KW-0863">Zinc-finger</keyword>
<feature type="region of interest" description="Disordered" evidence="5">
    <location>
        <begin position="843"/>
        <end position="871"/>
    </location>
</feature>
<protein>
    <submittedName>
        <fullName evidence="8 9">Uncharacterized protein LOC108567571 isoform X1</fullName>
    </submittedName>
</protein>
<dbReference type="RefSeq" id="XP_017783600.1">
    <property type="nucleotide sequence ID" value="XM_017928111.1"/>
</dbReference>
<feature type="region of interest" description="Disordered" evidence="5">
    <location>
        <begin position="640"/>
        <end position="668"/>
    </location>
</feature>
<gene>
    <name evidence="8 9" type="primary">LOC108567571</name>
</gene>
<dbReference type="RefSeq" id="XP_017783602.1">
    <property type="nucleotide sequence ID" value="XM_017928113.1"/>
</dbReference>
<sequence length="1600" mass="178060">MEDIAFSDWPGQHLDLAGSNPWLPAYGFQQPHTLLDKDDFLGNPDAELFLHGSSPPYAYLETIQEETSDDLRSESDLSESEASPAGWLATDSESGSVIRIHAIEDLECESDREVACPAKRRRQDIFLSDDESCHSLSRSSSLLQFENLEKQCQEISSSSPSIFSSFSYDSLERKGNVSPDSLDRDIDSDYYRTLKIDGLPKKCNKSRDSLFYNNSNNSSDCSADSEETLEAARYDSTANLKTWRSFDGLHSNTHKVKVSVENLSEDSGYSDHFYVRNKSSSIPNMVVVQHERVMPERSVYKTQVQIGGDFEHYRKSKEPGFCAYDGEVSGKFSSNFGISYHDLSNLEYRSSPLIDRFMRNGAAKRRLADAVNIDKASECCVASKYNTVASASEPNLLSNATVEHRTIDNEYNKQDYFEGAVCVSSVPKDLNLAGDLGRNWSQNFSSIAATNCNLSDIIEDKMPKLSRYQRAEYGDKITIRLKYDTSSISSASDIEPSNTSFKREGSYLEAMTNSIDSDEDFKPHKKKILGEFDRQILKAISETSIQSFGKSAEKLDTVFTSTPICKENRNVKSTPDLAAINFEHRKLVMNRSTSTSGVSEDEKNLKPAKSFSGSSGSKGVHFSPVVAEVNWRDSVSTERESSYSLSSSPEPEVKVSSSQPELKSPNWRGAEEVGREIMKELARSQPEIGGANVYHSPTPHNHVAIGNQQVKADKQNKPVLAMEPVVKQQQHLQCEIPNKATKPNKFGGFFSRIASFRFSSRKNDEKKKKKIIEHPALKPTGQRLATKDDYIYIPLKGPDEKINNNINKVQVDGLVLDDGVSGKPPMPPRVVGACVKQQRRQEAASTTLGAVAHGQRPDHRRTIDSGLPRPMEPMGLIETDLDTEVTVITSGAHAKTRSLMNLGAEAPHQHQPLSLAAPEQHRTHRPHKSMEFLLDKQNLKVVEPPENELQKGGERVMSEQQLRVQRSLQKLNVPDWYKQGQVPREGFLLNKKTQSARESRWQGTGGSKTTSLNSLGSTSQSPVALSPTALHTQPFVRWSTSKLNSTASSPCASTRSSFNARQPNGSISPSSLRSSFSYRQPYLGWRSQERLTRTPRTPAERLANSILSQQPTQENQEIQSSIKEVTSAIVHYVSGLRPEDGREHSYDSQETASQRSRSVSPRGSQKLCWVESSFVGTRPLDSPQTPITLTESPPMPPTTLRLDLQHNDVSLLSTGGSRKPSPSSTTLEDVLDSLLGLPSSTRAPSPSLQETASASTSPVRRQGEQFRRRSEGSEPTSQPPSSTGRRSSFHSSPVLRCKYGRCGRTAVAKSNEGQAYKNCHNCSYTYCSRTCRRSHWEKHRKTCLFSRVGTLCRQVIAAAKEQDDTLQSLSVIARRGFLSHGPGAVKIFFPCPESADKFLLEGLQSLGDPTYVRWQDLLPSEMGPQLYAELVKMCKNYNPDAKLVLYVSVCVISEAPAAGAVKWERQLVSRCGKMRLSKNIHIPDNPVDNPETLILTSPPIKEPQQGLREISFNNIEKHLRQRGVSLKKHYPKIYQQLCNYVDGTCKFAPVTVYPRDSSTGKTFMCIIMPDVEPECVNKLTTAGVRVRTVNLLQDPEPDQT</sequence>
<feature type="compositionally biased region" description="Polar residues" evidence="5">
    <location>
        <begin position="1148"/>
        <end position="1163"/>
    </location>
</feature>
<evidence type="ECO:0000259" key="6">
    <source>
        <dbReference type="PROSITE" id="PS50865"/>
    </source>
</evidence>
<dbReference type="PANTHER" id="PTHR21517:SF3">
    <property type="entry name" value="APICAL JUNCTION COMPONENT 1 HOMOLOG"/>
    <property type="match status" value="1"/>
</dbReference>
<evidence type="ECO:0000313" key="9">
    <source>
        <dbReference type="RefSeq" id="XP_017783602.1"/>
    </source>
</evidence>
<evidence type="ECO:0000313" key="8">
    <source>
        <dbReference type="RefSeq" id="XP_017783600.1"/>
    </source>
</evidence>
<evidence type="ECO:0000256" key="5">
    <source>
        <dbReference type="SAM" id="MobiDB-lite"/>
    </source>
</evidence>
<evidence type="ECO:0000256" key="3">
    <source>
        <dbReference type="ARBA" id="ARBA00022833"/>
    </source>
</evidence>
<feature type="region of interest" description="Disordered" evidence="5">
    <location>
        <begin position="1236"/>
        <end position="1291"/>
    </location>
</feature>
<feature type="region of interest" description="Disordered" evidence="5">
    <location>
        <begin position="1041"/>
        <end position="1073"/>
    </location>
</feature>
<evidence type="ECO:0000313" key="7">
    <source>
        <dbReference type="Proteomes" id="UP000695000"/>
    </source>
</evidence>
<feature type="region of interest" description="Disordered" evidence="5">
    <location>
        <begin position="991"/>
        <end position="1026"/>
    </location>
</feature>
<dbReference type="InterPro" id="IPR002893">
    <property type="entry name" value="Znf_MYND"/>
</dbReference>
<organism evidence="7 9">
    <name type="scientific">Nicrophorus vespilloides</name>
    <name type="common">Boreal carrion beetle</name>
    <dbReference type="NCBI Taxonomy" id="110193"/>
    <lineage>
        <taxon>Eukaryota</taxon>
        <taxon>Metazoa</taxon>
        <taxon>Ecdysozoa</taxon>
        <taxon>Arthropoda</taxon>
        <taxon>Hexapoda</taxon>
        <taxon>Insecta</taxon>
        <taxon>Pterygota</taxon>
        <taxon>Neoptera</taxon>
        <taxon>Endopterygota</taxon>
        <taxon>Coleoptera</taxon>
        <taxon>Polyphaga</taxon>
        <taxon>Staphyliniformia</taxon>
        <taxon>Silphidae</taxon>
        <taxon>Nicrophorinae</taxon>
        <taxon>Nicrophorus</taxon>
    </lineage>
</organism>
<dbReference type="SUPFAM" id="SSF144232">
    <property type="entry name" value="HIT/MYND zinc finger-like"/>
    <property type="match status" value="1"/>
</dbReference>
<dbReference type="PROSITE" id="PS50865">
    <property type="entry name" value="ZF_MYND_2"/>
    <property type="match status" value="1"/>
</dbReference>
<dbReference type="GeneID" id="108567571"/>
<dbReference type="Proteomes" id="UP000695000">
    <property type="component" value="Unplaced"/>
</dbReference>
<feature type="compositionally biased region" description="Polar residues" evidence="5">
    <location>
        <begin position="1041"/>
        <end position="1065"/>
    </location>
</feature>
<keyword evidence="7" id="KW-1185">Reference proteome</keyword>
<evidence type="ECO:0000256" key="2">
    <source>
        <dbReference type="ARBA" id="ARBA00022771"/>
    </source>
</evidence>
<feature type="compositionally biased region" description="Low complexity" evidence="5">
    <location>
        <begin position="1281"/>
        <end position="1291"/>
    </location>
</feature>
<evidence type="ECO:0000256" key="4">
    <source>
        <dbReference type="PROSITE-ProRule" id="PRU00134"/>
    </source>
</evidence>
<keyword evidence="3" id="KW-0862">Zinc</keyword>
<evidence type="ECO:0000256" key="1">
    <source>
        <dbReference type="ARBA" id="ARBA00022723"/>
    </source>
</evidence>
<name>A0ABM1N9V2_NICVS</name>
<accession>A0ABM1N9V2</accession>
<feature type="compositionally biased region" description="Polar residues" evidence="5">
    <location>
        <begin position="1182"/>
        <end position="1191"/>
    </location>
</feature>
<dbReference type="InterPro" id="IPR038825">
    <property type="entry name" value="Apical_junction"/>
</dbReference>
<feature type="region of interest" description="Disordered" evidence="5">
    <location>
        <begin position="66"/>
        <end position="89"/>
    </location>
</feature>
<feature type="compositionally biased region" description="Polar residues" evidence="5">
    <location>
        <begin position="1007"/>
        <end position="1023"/>
    </location>
</feature>
<feature type="region of interest" description="Disordered" evidence="5">
    <location>
        <begin position="592"/>
        <end position="619"/>
    </location>
</feature>
<feature type="compositionally biased region" description="Polar residues" evidence="5">
    <location>
        <begin position="1238"/>
        <end position="1259"/>
    </location>
</feature>
<dbReference type="InterPro" id="IPR058586">
    <property type="entry name" value="Ajm-1"/>
</dbReference>
<keyword evidence="1" id="KW-0479">Metal-binding</keyword>
<reference evidence="8 9" key="1">
    <citation type="submission" date="2025-05" db="UniProtKB">
        <authorList>
            <consortium name="RefSeq"/>
        </authorList>
    </citation>
    <scope>IDENTIFICATION</scope>
    <source>
        <tissue evidence="8 9">Whole Larva</tissue>
    </source>
</reference>
<feature type="compositionally biased region" description="Low complexity" evidence="5">
    <location>
        <begin position="642"/>
        <end position="661"/>
    </location>
</feature>
<dbReference type="PANTHER" id="PTHR21517">
    <property type="entry name" value="APICAL JUNCTION COMPONENT 1 HOMOLOG"/>
    <property type="match status" value="1"/>
</dbReference>
<feature type="compositionally biased region" description="Low complexity" evidence="5">
    <location>
        <begin position="609"/>
        <end position="619"/>
    </location>
</feature>
<feature type="compositionally biased region" description="Basic and acidic residues" evidence="5">
    <location>
        <begin position="1137"/>
        <end position="1147"/>
    </location>
</feature>
<feature type="domain" description="MYND-type" evidence="6">
    <location>
        <begin position="1299"/>
        <end position="1343"/>
    </location>
</feature>
<feature type="region of interest" description="Disordered" evidence="5">
    <location>
        <begin position="1136"/>
        <end position="1164"/>
    </location>
</feature>
<feature type="compositionally biased region" description="Basic and acidic residues" evidence="5">
    <location>
        <begin position="1261"/>
        <end position="1272"/>
    </location>
</feature>
<dbReference type="Pfam" id="PF26649">
    <property type="entry name" value="Ajm-1"/>
    <property type="match status" value="1"/>
</dbReference>
<feature type="region of interest" description="Disordered" evidence="5">
    <location>
        <begin position="1179"/>
        <end position="1201"/>
    </location>
</feature>